<evidence type="ECO:0000256" key="1">
    <source>
        <dbReference type="ARBA" id="ARBA00004251"/>
    </source>
</evidence>
<keyword evidence="4" id="KW-0433">Leucine-rich repeat</keyword>
<dbReference type="Pfam" id="PF08263">
    <property type="entry name" value="LRRNT_2"/>
    <property type="match status" value="1"/>
</dbReference>
<name>A0ABR0QYM5_GOSAR</name>
<evidence type="ECO:0000256" key="3">
    <source>
        <dbReference type="ARBA" id="ARBA00022475"/>
    </source>
</evidence>
<feature type="transmembrane region" description="Helical" evidence="13">
    <location>
        <begin position="1116"/>
        <end position="1140"/>
    </location>
</feature>
<dbReference type="Gene3D" id="3.80.10.10">
    <property type="entry name" value="Ribonuclease Inhibitor"/>
    <property type="match status" value="4"/>
</dbReference>
<gene>
    <name evidence="16" type="ORF">PVK06_000564</name>
</gene>
<evidence type="ECO:0000313" key="16">
    <source>
        <dbReference type="EMBL" id="KAK5844425.1"/>
    </source>
</evidence>
<dbReference type="InterPro" id="IPR001611">
    <property type="entry name" value="Leu-rich_rpt"/>
</dbReference>
<keyword evidence="11" id="KW-0325">Glycoprotein</keyword>
<keyword evidence="10" id="KW-0675">Receptor</keyword>
<organism evidence="16 17">
    <name type="scientific">Gossypium arboreum</name>
    <name type="common">Tree cotton</name>
    <name type="synonym">Gossypium nanking</name>
    <dbReference type="NCBI Taxonomy" id="29729"/>
    <lineage>
        <taxon>Eukaryota</taxon>
        <taxon>Viridiplantae</taxon>
        <taxon>Streptophyta</taxon>
        <taxon>Embryophyta</taxon>
        <taxon>Tracheophyta</taxon>
        <taxon>Spermatophyta</taxon>
        <taxon>Magnoliopsida</taxon>
        <taxon>eudicotyledons</taxon>
        <taxon>Gunneridae</taxon>
        <taxon>Pentapetalae</taxon>
        <taxon>rosids</taxon>
        <taxon>malvids</taxon>
        <taxon>Malvales</taxon>
        <taxon>Malvaceae</taxon>
        <taxon>Malvoideae</taxon>
        <taxon>Gossypium</taxon>
    </lineage>
</organism>
<keyword evidence="5 13" id="KW-0812">Transmembrane</keyword>
<keyword evidence="9 13" id="KW-0472">Membrane</keyword>
<evidence type="ECO:0000259" key="14">
    <source>
        <dbReference type="Pfam" id="PF08263"/>
    </source>
</evidence>
<dbReference type="InterPro" id="IPR046956">
    <property type="entry name" value="RLP23-like"/>
</dbReference>
<dbReference type="PROSITE" id="PS51450">
    <property type="entry name" value="LRR"/>
    <property type="match status" value="1"/>
</dbReference>
<protein>
    <recommendedName>
        <fullName evidence="18">Receptor-like protein 12</fullName>
    </recommendedName>
</protein>
<evidence type="ECO:0000256" key="7">
    <source>
        <dbReference type="ARBA" id="ARBA00022737"/>
    </source>
</evidence>
<sequence length="1172" mass="131122">MNAHVNGEEDDEEEIEAVAHSADASDKDDDTVHEENADDADDSCKHENWNVVAKHLAKNLPLLLTSKNLKDVNDVLCMVFRSTPSSLRDFIKWIAEIRRQDDGSTVLSKEEKGRVALKTVSQLCSKRRLMPVVKVTVLNAGFGVALVVDPQNLLEEKEAIEEKLALSDYELRLAREDVMKLKTELQRKVDLLQDKLSRNLMHWLSQTFSPAKGNYKGTNSSRSGGTGARWRVYGSRAGVRRLGVVTGSVVRRRGGWDLLRSYNNNKTNLSKVFVIGAGLPSFLTDKRIRMSLTIIDEGWTCRALYVDCCLSLSSSSLNPTPSCLPEETSALLQFKNTMAIDDSAFFSYCYPKTNSWNESTNCCSWEGVTCEKATGQVISLDLSCSKLVGSLSPNTTVVRLRGLKRLDLSLNNFSASSISSGFNQLVSLTHLNLSGSYLSGSVPSDISLLSKLISLDLSRNERLKFDSHGFDMLTRNLSKLENLLLDWVNTSDVVPTSFMNLPASSLKRLSLYWCDLQGDFPSEIFQLGYLDGQLPPSMFNLTQLTYLDLSSNRLEGPLPIHVTGFQNLKDFILTDNLLTGGVPSWPFTLPSLEYLNLSNNSLTGPINQIQKPNSIQVVDLADNDIHCEIPSSFFCLSKLTQLDLSSNNLSGVIRSDMLLKLESLETLDLSTNNFSGVINLDVPSKLKNLTEGSIFKWEPEGWEQLIDLNLSNNSLTRLEQLPGKNILILDLHSNLLQGPLSASPPSLQEFLISDNKLTGEIPPSICNLTSLHILDLSQNYFGGIIPSCLGNLSRGIRIINLQKNSLSGKIPDFCVELRSLTTLVLNDNKLEGLLPRSLVNCTLLRFLNLANNTLNDLFPHRLSVLPELQVLILRSNRFYGRLDYSISTFGFSSLQILDLSKNEFTGPFPKKFFQSFRRMKLVAASQPAQMNPCGRGTFYKYCIPGNRYDSPENYKKYVKVTIKRLEIEIDVDKSLTNFTLIDFSNNRFSGRIPEALGELHALLVLNLSHNRLNDTLPPSLANMAALESLDLSSNKLGGRIPSELTKLTFLAVLNVSQNNFFGPIPVGYQFNTFDIDSYAGNLDLCGFPLSKKCGSEEERKPQTPKLVEDEDSAIPFIWKVVMMGYGCGVVMGLSTGYIVFTTRRPWWLVRMVERDWQRNFTRWVRRIGRKRN</sequence>
<dbReference type="Proteomes" id="UP001358586">
    <property type="component" value="Chromosome 1"/>
</dbReference>
<dbReference type="EMBL" id="JARKNE010000001">
    <property type="protein sequence ID" value="KAK5844425.1"/>
    <property type="molecule type" value="Genomic_DNA"/>
</dbReference>
<dbReference type="PANTHER" id="PTHR48061">
    <property type="entry name" value="LEUCINE-RICH REPEAT RECEPTOR PROTEIN KINASE EMS1-LIKE-RELATED"/>
    <property type="match status" value="1"/>
</dbReference>
<evidence type="ECO:0000256" key="11">
    <source>
        <dbReference type="ARBA" id="ARBA00023180"/>
    </source>
</evidence>
<feature type="domain" description="Phytochelatin synthase C-terminal" evidence="15">
    <location>
        <begin position="44"/>
        <end position="119"/>
    </location>
</feature>
<evidence type="ECO:0000256" key="4">
    <source>
        <dbReference type="ARBA" id="ARBA00022614"/>
    </source>
</evidence>
<evidence type="ECO:0000256" key="13">
    <source>
        <dbReference type="SAM" id="Phobius"/>
    </source>
</evidence>
<accession>A0ABR0QYM5</accession>
<keyword evidence="7" id="KW-0677">Repeat</keyword>
<reference evidence="16 17" key="1">
    <citation type="submission" date="2023-03" db="EMBL/GenBank/DDBJ databases">
        <title>WGS of Gossypium arboreum.</title>
        <authorList>
            <person name="Yu D."/>
        </authorList>
    </citation>
    <scope>NUCLEOTIDE SEQUENCE [LARGE SCALE GENOMIC DNA]</scope>
    <source>
        <tissue evidence="16">Leaf</tissue>
    </source>
</reference>
<evidence type="ECO:0000259" key="15">
    <source>
        <dbReference type="Pfam" id="PF09328"/>
    </source>
</evidence>
<evidence type="ECO:0000256" key="10">
    <source>
        <dbReference type="ARBA" id="ARBA00023170"/>
    </source>
</evidence>
<proteinExistence type="inferred from homology"/>
<evidence type="ECO:0000256" key="2">
    <source>
        <dbReference type="ARBA" id="ARBA00009592"/>
    </source>
</evidence>
<dbReference type="InterPro" id="IPR032675">
    <property type="entry name" value="LRR_dom_sf"/>
</dbReference>
<dbReference type="InterPro" id="IPR003591">
    <property type="entry name" value="Leu-rich_rpt_typical-subtyp"/>
</dbReference>
<dbReference type="InterPro" id="IPR013210">
    <property type="entry name" value="LRR_N_plant-typ"/>
</dbReference>
<dbReference type="SMART" id="SM00369">
    <property type="entry name" value="LRR_TYP"/>
    <property type="match status" value="11"/>
</dbReference>
<dbReference type="Pfam" id="PF13855">
    <property type="entry name" value="LRR_8"/>
    <property type="match status" value="3"/>
</dbReference>
<feature type="compositionally biased region" description="Acidic residues" evidence="12">
    <location>
        <begin position="26"/>
        <end position="41"/>
    </location>
</feature>
<evidence type="ECO:0000256" key="6">
    <source>
        <dbReference type="ARBA" id="ARBA00022729"/>
    </source>
</evidence>
<dbReference type="SUPFAM" id="SSF52058">
    <property type="entry name" value="L domain-like"/>
    <property type="match status" value="2"/>
</dbReference>
<evidence type="ECO:0000256" key="9">
    <source>
        <dbReference type="ARBA" id="ARBA00023136"/>
    </source>
</evidence>
<keyword evidence="17" id="KW-1185">Reference proteome</keyword>
<dbReference type="Pfam" id="PF00560">
    <property type="entry name" value="LRR_1"/>
    <property type="match status" value="6"/>
</dbReference>
<evidence type="ECO:0000256" key="8">
    <source>
        <dbReference type="ARBA" id="ARBA00022989"/>
    </source>
</evidence>
<comment type="caution">
    <text evidence="16">The sequence shown here is derived from an EMBL/GenBank/DDBJ whole genome shotgun (WGS) entry which is preliminary data.</text>
</comment>
<dbReference type="PRINTS" id="PR00019">
    <property type="entry name" value="LEURICHRPT"/>
</dbReference>
<dbReference type="InterPro" id="IPR015407">
    <property type="entry name" value="Phytochelatin_synthase_C"/>
</dbReference>
<keyword evidence="6" id="KW-0732">Signal</keyword>
<evidence type="ECO:0000313" key="17">
    <source>
        <dbReference type="Proteomes" id="UP001358586"/>
    </source>
</evidence>
<keyword evidence="3" id="KW-1003">Cell membrane</keyword>
<keyword evidence="8 13" id="KW-1133">Transmembrane helix</keyword>
<comment type="subcellular location">
    <subcellularLocation>
        <location evidence="1">Cell membrane</location>
        <topology evidence="1">Single-pass type I membrane protein</topology>
    </subcellularLocation>
</comment>
<evidence type="ECO:0008006" key="18">
    <source>
        <dbReference type="Google" id="ProtNLM"/>
    </source>
</evidence>
<comment type="similarity">
    <text evidence="2">Belongs to the RLP family.</text>
</comment>
<feature type="domain" description="Leucine-rich repeat-containing N-terminal plant-type" evidence="14">
    <location>
        <begin position="325"/>
        <end position="370"/>
    </location>
</feature>
<evidence type="ECO:0000256" key="12">
    <source>
        <dbReference type="SAM" id="MobiDB-lite"/>
    </source>
</evidence>
<dbReference type="PANTHER" id="PTHR48061:SF46">
    <property type="entry name" value="LEUCINE-RICH REPEAT-CONTAINING N-TERMINAL PLANT-TYPE DOMAIN-CONTAINING PROTEIN"/>
    <property type="match status" value="1"/>
</dbReference>
<dbReference type="Pfam" id="PF09328">
    <property type="entry name" value="Phytochelatin_C"/>
    <property type="match status" value="1"/>
</dbReference>
<evidence type="ECO:0000256" key="5">
    <source>
        <dbReference type="ARBA" id="ARBA00022692"/>
    </source>
</evidence>
<feature type="region of interest" description="Disordered" evidence="12">
    <location>
        <begin position="1"/>
        <end position="43"/>
    </location>
</feature>
<dbReference type="SMART" id="SM00365">
    <property type="entry name" value="LRR_SD22"/>
    <property type="match status" value="4"/>
</dbReference>